<feature type="region of interest" description="Disordered" evidence="4">
    <location>
        <begin position="13"/>
        <end position="36"/>
    </location>
</feature>
<evidence type="ECO:0000256" key="2">
    <source>
        <dbReference type="ARBA" id="ARBA00023125"/>
    </source>
</evidence>
<keyword evidence="1" id="KW-0805">Transcription regulation</keyword>
<evidence type="ECO:0000259" key="5">
    <source>
        <dbReference type="PROSITE" id="PS51118"/>
    </source>
</evidence>
<dbReference type="PANTHER" id="PTHR33204:SF39">
    <property type="entry name" value="TRANSCRIPTIONAL REGULATORY PROTEIN"/>
    <property type="match status" value="1"/>
</dbReference>
<keyword evidence="2" id="KW-0238">DNA-binding</keyword>
<dbReference type="RefSeq" id="WP_259539902.1">
    <property type="nucleotide sequence ID" value="NZ_JANLCJ010000005.1"/>
</dbReference>
<gene>
    <name evidence="6" type="ORF">N1032_14705</name>
</gene>
<evidence type="ECO:0000256" key="4">
    <source>
        <dbReference type="SAM" id="MobiDB-lite"/>
    </source>
</evidence>
<dbReference type="Proteomes" id="UP001165586">
    <property type="component" value="Unassembled WGS sequence"/>
</dbReference>
<keyword evidence="3" id="KW-0804">Transcription</keyword>
<dbReference type="SUPFAM" id="SSF46785">
    <property type="entry name" value="Winged helix' DNA-binding domain"/>
    <property type="match status" value="1"/>
</dbReference>
<accession>A0ABT2H520</accession>
<evidence type="ECO:0000256" key="3">
    <source>
        <dbReference type="ARBA" id="ARBA00023163"/>
    </source>
</evidence>
<dbReference type="InterPro" id="IPR002577">
    <property type="entry name" value="HTH_HxlR"/>
</dbReference>
<feature type="domain" description="HTH hxlR-type" evidence="5">
    <location>
        <begin position="40"/>
        <end position="145"/>
    </location>
</feature>
<organism evidence="6 7">
    <name type="scientific">Herbiconiux daphne</name>
    <dbReference type="NCBI Taxonomy" id="2970914"/>
    <lineage>
        <taxon>Bacteria</taxon>
        <taxon>Bacillati</taxon>
        <taxon>Actinomycetota</taxon>
        <taxon>Actinomycetes</taxon>
        <taxon>Micrococcales</taxon>
        <taxon>Microbacteriaceae</taxon>
        <taxon>Herbiconiux</taxon>
    </lineage>
</organism>
<sequence>MTTVPPRIMIDALSDSRRDAGSDARPGSGADTGAGIEQACSVPETRGLVRDLFTMTADKWSMLVIRALEDGPLRFTDLMKAVDGVSHRMLTRTVRGLQRDGMLSRTSYPESPPRVEYALTPLGVTLLEPVRAFVAWTHEHEHEIIVSRARYDG</sequence>
<name>A0ABT2H520_9MICO</name>
<dbReference type="InterPro" id="IPR036390">
    <property type="entry name" value="WH_DNA-bd_sf"/>
</dbReference>
<dbReference type="EMBL" id="JANLCJ010000005">
    <property type="protein sequence ID" value="MCS5734993.1"/>
    <property type="molecule type" value="Genomic_DNA"/>
</dbReference>
<proteinExistence type="predicted"/>
<dbReference type="PANTHER" id="PTHR33204">
    <property type="entry name" value="TRANSCRIPTIONAL REGULATOR, MARR FAMILY"/>
    <property type="match status" value="1"/>
</dbReference>
<comment type="caution">
    <text evidence="6">The sequence shown here is derived from an EMBL/GenBank/DDBJ whole genome shotgun (WGS) entry which is preliminary data.</text>
</comment>
<evidence type="ECO:0000313" key="7">
    <source>
        <dbReference type="Proteomes" id="UP001165586"/>
    </source>
</evidence>
<dbReference type="InterPro" id="IPR036388">
    <property type="entry name" value="WH-like_DNA-bd_sf"/>
</dbReference>
<evidence type="ECO:0000313" key="6">
    <source>
        <dbReference type="EMBL" id="MCS5734993.1"/>
    </source>
</evidence>
<dbReference type="Gene3D" id="1.10.10.10">
    <property type="entry name" value="Winged helix-like DNA-binding domain superfamily/Winged helix DNA-binding domain"/>
    <property type="match status" value="1"/>
</dbReference>
<evidence type="ECO:0000256" key="1">
    <source>
        <dbReference type="ARBA" id="ARBA00023015"/>
    </source>
</evidence>
<protein>
    <submittedName>
        <fullName evidence="6">Helix-turn-helix transcriptional regulator</fullName>
    </submittedName>
</protein>
<dbReference type="PROSITE" id="PS51118">
    <property type="entry name" value="HTH_HXLR"/>
    <property type="match status" value="1"/>
</dbReference>
<reference evidence="6" key="1">
    <citation type="submission" date="2022-08" db="EMBL/GenBank/DDBJ databases">
        <authorList>
            <person name="Deng Y."/>
            <person name="Han X.-F."/>
            <person name="Zhang Y.-Q."/>
        </authorList>
    </citation>
    <scope>NUCLEOTIDE SEQUENCE</scope>
    <source>
        <strain evidence="6">CPCC 203386</strain>
    </source>
</reference>
<dbReference type="Pfam" id="PF01638">
    <property type="entry name" value="HxlR"/>
    <property type="match status" value="1"/>
</dbReference>
<keyword evidence="7" id="KW-1185">Reference proteome</keyword>